<dbReference type="PIRSF" id="PIRSF032888">
    <property type="entry name" value="UCP032888"/>
    <property type="match status" value="1"/>
</dbReference>
<name>A0A157T4D4_SACSO</name>
<dbReference type="InterPro" id="IPR017011">
    <property type="entry name" value="UCP032888"/>
</dbReference>
<evidence type="ECO:0000313" key="1">
    <source>
        <dbReference type="EMBL" id="SAI86313.1"/>
    </source>
</evidence>
<dbReference type="InterPro" id="IPR012440">
    <property type="entry name" value="DUF1641"/>
</dbReference>
<dbReference type="PATRIC" id="fig|2287.9.peg.2893"/>
<gene>
    <name evidence="1" type="ORF">SSOP1_2759</name>
</gene>
<reference evidence="2" key="1">
    <citation type="submission" date="2016-04" db="EMBL/GenBank/DDBJ databases">
        <authorList>
            <person name="Shah S.A."/>
            <person name="Garrett R.A."/>
        </authorList>
    </citation>
    <scope>NUCLEOTIDE SEQUENCE [LARGE SCALE GENOMIC DNA]</scope>
    <source>
        <strain evidence="2">ATCC 35091 / DSM 1616 / JCM 8930 / NBRC 15331 / P1</strain>
    </source>
</reference>
<dbReference type="EMBL" id="LT549890">
    <property type="protein sequence ID" value="SAI86313.1"/>
    <property type="molecule type" value="Genomic_DNA"/>
</dbReference>
<dbReference type="Proteomes" id="UP000076770">
    <property type="component" value="Chromosome i"/>
</dbReference>
<proteinExistence type="predicted"/>
<dbReference type="Pfam" id="PF07849">
    <property type="entry name" value="DUF1641"/>
    <property type="match status" value="1"/>
</dbReference>
<accession>A0A157T4D4</accession>
<dbReference type="PANTHER" id="PTHR38433">
    <property type="match status" value="1"/>
</dbReference>
<evidence type="ECO:0000313" key="2">
    <source>
        <dbReference type="Proteomes" id="UP000076770"/>
    </source>
</evidence>
<dbReference type="AlphaFoldDB" id="A0A157T4D4"/>
<protein>
    <recommendedName>
        <fullName evidence="3">DUF1641 domain-containing protein</fullName>
    </recommendedName>
</protein>
<dbReference type="PANTHER" id="PTHR38433:SF1">
    <property type="entry name" value="DUF1641 DOMAIN-CONTAINING PROTEIN"/>
    <property type="match status" value="1"/>
</dbReference>
<sequence>MVNMQTINLEKLASKIDEKKIDELAELMDLTPALNEALKKVNELKESGALDAIVNSAYVVKTFRDMLNDEAIQSLGNIVSSLLEFGKAISKPKIFENTMAIMDNSDVLADFVNKLKMLKEDGTLDVLINMAYTARTLRDMLNDEAIQNLASTVSSSLEVMKLITQKAEPVKALLDKSSVINDLLVRLEDMKNDGTLDILMNSAYVVKTFRDMLNDEAIQSLGRYISNSLEIMREIDDETLKSIKSTMKKMRLIENVLTKVEELDKNGALDVAFDMAYVAKTLRDMLNDEAITHLSSYVSQFLEVYPKALDFFEIAFSNVPYRMMRAIASEEVKKTLESPPKVSLGGIVRLLSDPEIQRGLGVIFTVIRAIGKEFSTK</sequence>
<organism evidence="1 2">
    <name type="scientific">Saccharolobus solfataricus</name>
    <name type="common">Sulfolobus solfataricus</name>
    <dbReference type="NCBI Taxonomy" id="2287"/>
    <lineage>
        <taxon>Archaea</taxon>
        <taxon>Thermoproteota</taxon>
        <taxon>Thermoprotei</taxon>
        <taxon>Sulfolobales</taxon>
        <taxon>Sulfolobaceae</taxon>
        <taxon>Saccharolobus</taxon>
    </lineage>
</organism>
<evidence type="ECO:0008006" key="3">
    <source>
        <dbReference type="Google" id="ProtNLM"/>
    </source>
</evidence>